<accession>A0A7R9BND6</accession>
<evidence type="ECO:0000256" key="1">
    <source>
        <dbReference type="ARBA" id="ARBA00004651"/>
    </source>
</evidence>
<evidence type="ECO:0000259" key="12">
    <source>
        <dbReference type="PROSITE" id="PS50262"/>
    </source>
</evidence>
<evidence type="ECO:0000256" key="2">
    <source>
        <dbReference type="ARBA" id="ARBA00010663"/>
    </source>
</evidence>
<dbReference type="PROSITE" id="PS50262">
    <property type="entry name" value="G_PROTEIN_RECEP_F1_2"/>
    <property type="match status" value="2"/>
</dbReference>
<feature type="transmembrane region" description="Helical" evidence="11">
    <location>
        <begin position="162"/>
        <end position="182"/>
    </location>
</feature>
<keyword evidence="8 10" id="KW-0675">Receptor</keyword>
<comment type="similarity">
    <text evidence="2 10">Belongs to the G-protein coupled receptor 1 family.</text>
</comment>
<dbReference type="PANTHER" id="PTHR24248:SF187">
    <property type="entry name" value="OCTOPAMINE RECEPTOR BETA-2R"/>
    <property type="match status" value="1"/>
</dbReference>
<name>A0A7R9BND6_9CRUS</name>
<keyword evidence="14" id="KW-1185">Reference proteome</keyword>
<feature type="transmembrane region" description="Helical" evidence="11">
    <location>
        <begin position="203"/>
        <end position="224"/>
    </location>
</feature>
<dbReference type="Pfam" id="PF00001">
    <property type="entry name" value="7tm_1"/>
    <property type="match status" value="2"/>
</dbReference>
<feature type="transmembrane region" description="Helical" evidence="11">
    <location>
        <begin position="329"/>
        <end position="348"/>
    </location>
</feature>
<feature type="transmembrane region" description="Helical" evidence="11">
    <location>
        <begin position="123"/>
        <end position="142"/>
    </location>
</feature>
<dbReference type="Proteomes" id="UP000678499">
    <property type="component" value="Unassembled WGS sequence"/>
</dbReference>
<dbReference type="FunFam" id="1.20.1070.10:FF:000260">
    <property type="entry name" value="Dopamine receptor 1"/>
    <property type="match status" value="1"/>
</dbReference>
<dbReference type="PRINTS" id="PR01102">
    <property type="entry name" value="5HT6RECEPTR"/>
</dbReference>
<dbReference type="SUPFAM" id="SSF81321">
    <property type="entry name" value="Family A G protein-coupled receptor-like"/>
    <property type="match status" value="2"/>
</dbReference>
<dbReference type="GO" id="GO:0005886">
    <property type="term" value="C:plasma membrane"/>
    <property type="evidence" value="ECO:0007669"/>
    <property type="project" value="UniProtKB-SubCell"/>
</dbReference>
<feature type="domain" description="G-protein coupled receptors family 1 profile" evidence="12">
    <location>
        <begin position="103"/>
        <end position="383"/>
    </location>
</feature>
<dbReference type="GO" id="GO:0071880">
    <property type="term" value="P:adenylate cyclase-activating adrenergic receptor signaling pathway"/>
    <property type="evidence" value="ECO:0007669"/>
    <property type="project" value="TreeGrafter"/>
</dbReference>
<sequence>MQFPEAPGIAEEILHVHNSVDSSSSSSSASFLANNSMPWGNMNMSLSPSSSYSSDATMSLTVVDYVNNSSSAGEDVEFDIAGTASKALIGLGLSSMILASICGNLLVCIAVCTDHSLRKLGNLFVVSLAIADLLVASVVMVFATINDLMDRWIFGEKFCDTWIAMDVMCSTASIINLCAISLDRYIYIEDPYRYSRWMSKKTVTLLIACIWVVAGLVSFLPISLGLHKPPRLADEAPHPRALGPDAPLMPDAAMHCALDLTPTYAVVSSCVSFYVPCVVMVILYYRLYHYALKHVRSIKQMTRPLQLGTVNGKPAATVPTEYQVSEHKAAITIGVVVGVFLVCWVPFFCANIAEAFCKCVPKTTFQALTWLGYCNSSLNPVIYSIFNTEFRYAFHKIIAHKCPWLLCRCCGACCPDRSGKRINGNDGSPAPLRRLPRRYGGSQAEIASRVVVGVFLVCWVPFFCANIAEAFCKCVPKTTFQALTWLGYCNSSLNPVIYSIFNTEFRYAFHKIIAHKCPWLLCRCCGACCPDRSGKRINGNDGSPAPLRRLPRRYGGSQAEIASSRYSLNVEVNGLSLVTRNNDGMAAVGTPNGNNSNGRSMTNLVMPIMQCRSTMV</sequence>
<evidence type="ECO:0000256" key="8">
    <source>
        <dbReference type="ARBA" id="ARBA00023170"/>
    </source>
</evidence>
<dbReference type="PANTHER" id="PTHR24248">
    <property type="entry name" value="ADRENERGIC RECEPTOR-RELATED G-PROTEIN COUPLED RECEPTOR"/>
    <property type="match status" value="1"/>
</dbReference>
<dbReference type="InterPro" id="IPR017452">
    <property type="entry name" value="GPCR_Rhodpsn_7TM"/>
</dbReference>
<dbReference type="InterPro" id="IPR000276">
    <property type="entry name" value="GPCR_Rhodpsn"/>
</dbReference>
<keyword evidence="6 10" id="KW-0297">G-protein coupled receptor</keyword>
<dbReference type="CDD" id="cd15065">
    <property type="entry name" value="7tmA_Ap5-HTB1-like"/>
    <property type="match status" value="1"/>
</dbReference>
<gene>
    <name evidence="13" type="ORF">NMOB1V02_LOCUS4911</name>
</gene>
<dbReference type="Gene3D" id="1.20.1070.10">
    <property type="entry name" value="Rhodopsin 7-helix transmembrane proteins"/>
    <property type="match status" value="2"/>
</dbReference>
<reference evidence="13" key="1">
    <citation type="submission" date="2020-11" db="EMBL/GenBank/DDBJ databases">
        <authorList>
            <person name="Tran Van P."/>
        </authorList>
    </citation>
    <scope>NUCLEOTIDE SEQUENCE</scope>
</reference>
<organism evidence="13">
    <name type="scientific">Notodromas monacha</name>
    <dbReference type="NCBI Taxonomy" id="399045"/>
    <lineage>
        <taxon>Eukaryota</taxon>
        <taxon>Metazoa</taxon>
        <taxon>Ecdysozoa</taxon>
        <taxon>Arthropoda</taxon>
        <taxon>Crustacea</taxon>
        <taxon>Oligostraca</taxon>
        <taxon>Ostracoda</taxon>
        <taxon>Podocopa</taxon>
        <taxon>Podocopida</taxon>
        <taxon>Cypridocopina</taxon>
        <taxon>Cypridoidea</taxon>
        <taxon>Cyprididae</taxon>
        <taxon>Notodromas</taxon>
    </lineage>
</organism>
<protein>
    <recommendedName>
        <fullName evidence="12">G-protein coupled receptors family 1 profile domain-containing protein</fullName>
    </recommendedName>
</protein>
<keyword evidence="4 10" id="KW-0812">Transmembrane</keyword>
<feature type="domain" description="G-protein coupled receptors family 1 profile" evidence="12">
    <location>
        <begin position="450"/>
        <end position="498"/>
    </location>
</feature>
<keyword evidence="3" id="KW-1003">Cell membrane</keyword>
<feature type="transmembrane region" description="Helical" evidence="11">
    <location>
        <begin position="87"/>
        <end position="111"/>
    </location>
</feature>
<evidence type="ECO:0000256" key="10">
    <source>
        <dbReference type="RuleBase" id="RU000688"/>
    </source>
</evidence>
<keyword evidence="9 10" id="KW-0807">Transducer</keyword>
<evidence type="ECO:0000256" key="3">
    <source>
        <dbReference type="ARBA" id="ARBA00022475"/>
    </source>
</evidence>
<feature type="transmembrane region" description="Helical" evidence="11">
    <location>
        <begin position="264"/>
        <end position="287"/>
    </location>
</feature>
<keyword evidence="5 11" id="KW-1133">Transmembrane helix</keyword>
<dbReference type="PROSITE" id="PS00237">
    <property type="entry name" value="G_PROTEIN_RECEP_F1_1"/>
    <property type="match status" value="1"/>
</dbReference>
<dbReference type="PRINTS" id="PR00237">
    <property type="entry name" value="GPCRRHODOPSN"/>
</dbReference>
<keyword evidence="7 11" id="KW-0472">Membrane</keyword>
<evidence type="ECO:0000256" key="9">
    <source>
        <dbReference type="ARBA" id="ARBA00023224"/>
    </source>
</evidence>
<evidence type="ECO:0000256" key="4">
    <source>
        <dbReference type="ARBA" id="ARBA00022692"/>
    </source>
</evidence>
<dbReference type="AlphaFoldDB" id="A0A7R9BND6"/>
<dbReference type="GO" id="GO:0043410">
    <property type="term" value="P:positive regulation of MAPK cascade"/>
    <property type="evidence" value="ECO:0007669"/>
    <property type="project" value="TreeGrafter"/>
</dbReference>
<evidence type="ECO:0000256" key="6">
    <source>
        <dbReference type="ARBA" id="ARBA00023040"/>
    </source>
</evidence>
<proteinExistence type="inferred from homology"/>
<evidence type="ECO:0000313" key="13">
    <source>
        <dbReference type="EMBL" id="CAD7277173.1"/>
    </source>
</evidence>
<dbReference type="EMBL" id="OA882853">
    <property type="protein sequence ID" value="CAD7277173.1"/>
    <property type="molecule type" value="Genomic_DNA"/>
</dbReference>
<dbReference type="SMART" id="SM01381">
    <property type="entry name" value="7TM_GPCR_Srsx"/>
    <property type="match status" value="1"/>
</dbReference>
<comment type="subcellular location">
    <subcellularLocation>
        <location evidence="1">Cell membrane</location>
        <topology evidence="1">Multi-pass membrane protein</topology>
    </subcellularLocation>
</comment>
<dbReference type="EMBL" id="CAJPEX010000816">
    <property type="protein sequence ID" value="CAG0917325.1"/>
    <property type="molecule type" value="Genomic_DNA"/>
</dbReference>
<evidence type="ECO:0000256" key="11">
    <source>
        <dbReference type="SAM" id="Phobius"/>
    </source>
</evidence>
<evidence type="ECO:0000256" key="5">
    <source>
        <dbReference type="ARBA" id="ARBA00022989"/>
    </source>
</evidence>
<evidence type="ECO:0000313" key="14">
    <source>
        <dbReference type="Proteomes" id="UP000678499"/>
    </source>
</evidence>
<evidence type="ECO:0000256" key="7">
    <source>
        <dbReference type="ARBA" id="ARBA00023136"/>
    </source>
</evidence>
<dbReference type="GO" id="GO:0004989">
    <property type="term" value="F:octopamine receptor activity"/>
    <property type="evidence" value="ECO:0007669"/>
    <property type="project" value="TreeGrafter"/>
</dbReference>
<dbReference type="OrthoDB" id="5957871at2759"/>